<comment type="cofactor">
    <cofactor evidence="1">
        <name>Zn(2+)</name>
        <dbReference type="ChEBI" id="CHEBI:29105"/>
    </cofactor>
</comment>
<keyword evidence="3" id="KW-0378">Hydrolase</keyword>
<proteinExistence type="predicted"/>
<dbReference type="KEGG" id="oyw:OdinLCB4_001400"/>
<keyword evidence="2" id="KW-0479">Metal-binding</keyword>
<dbReference type="GO" id="GO:0016787">
    <property type="term" value="F:hydrolase activity"/>
    <property type="evidence" value="ECO:0007669"/>
    <property type="project" value="UniProtKB-KW"/>
</dbReference>
<dbReference type="AlphaFoldDB" id="A0AAF0IBP6"/>
<dbReference type="InterPro" id="IPR001279">
    <property type="entry name" value="Metallo-B-lactamas"/>
</dbReference>
<protein>
    <submittedName>
        <fullName evidence="6">MBL fold metallo-hydrolase</fullName>
    </submittedName>
</protein>
<keyword evidence="4" id="KW-0862">Zinc</keyword>
<dbReference type="EMBL" id="CP091871">
    <property type="protein sequence ID" value="WEU40615.1"/>
    <property type="molecule type" value="Genomic_DNA"/>
</dbReference>
<accession>A0AAF0IBP6</accession>
<evidence type="ECO:0000313" key="7">
    <source>
        <dbReference type="Proteomes" id="UP000186851"/>
    </source>
</evidence>
<organism evidence="6 7">
    <name type="scientific">Odinarchaeota yellowstonii (strain LCB_4)</name>
    <dbReference type="NCBI Taxonomy" id="1841599"/>
    <lineage>
        <taxon>Archaea</taxon>
        <taxon>Promethearchaeati</taxon>
        <taxon>Candidatus Odinarchaeota</taxon>
        <taxon>Candidatus Odinarchaeia</taxon>
        <taxon>Candidatus Odinarchaeales</taxon>
        <taxon>Candidatus Odinarchaeaceae</taxon>
        <taxon>Candidatus Odinarchaeum</taxon>
    </lineage>
</organism>
<dbReference type="InterPro" id="IPR036866">
    <property type="entry name" value="RibonucZ/Hydroxyglut_hydro"/>
</dbReference>
<dbReference type="SMART" id="SM00849">
    <property type="entry name" value="Lactamase_B"/>
    <property type="match status" value="1"/>
</dbReference>
<dbReference type="Proteomes" id="UP000186851">
    <property type="component" value="Chromosome"/>
</dbReference>
<dbReference type="SUPFAM" id="SSF56281">
    <property type="entry name" value="Metallo-hydrolase/oxidoreductase"/>
    <property type="match status" value="1"/>
</dbReference>
<feature type="domain" description="Metallo-beta-lactamase" evidence="5">
    <location>
        <begin position="16"/>
        <end position="198"/>
    </location>
</feature>
<evidence type="ECO:0000259" key="5">
    <source>
        <dbReference type="SMART" id="SM00849"/>
    </source>
</evidence>
<dbReference type="GO" id="GO:0046872">
    <property type="term" value="F:metal ion binding"/>
    <property type="evidence" value="ECO:0007669"/>
    <property type="project" value="UniProtKB-KW"/>
</dbReference>
<sequence length="220" mass="24907">MKVLDYIYLIEGILYDSNCYIIGEDELIMVDCGTGFNMDYIYNKMEKLGLNPNRIVNIILSHVHFDHCGGLNRFLNDYNPEISVFENEAPFLESADRRMLLLDMFGGSFKPVIVDNLLKDGQIIKVKPYDFKVIHTPGHTMGSICLYEERLKLLISGDTVFAGGSFGRVDLPSGSLSQLSESVKRLSKLDVKYILPGHMNLSYEGNKDISLICNMLDEVY</sequence>
<dbReference type="InterPro" id="IPR051453">
    <property type="entry name" value="MBL_Glyoxalase_II"/>
</dbReference>
<evidence type="ECO:0000256" key="4">
    <source>
        <dbReference type="ARBA" id="ARBA00022833"/>
    </source>
</evidence>
<dbReference type="CDD" id="cd06262">
    <property type="entry name" value="metallo-hydrolase-like_MBL-fold"/>
    <property type="match status" value="1"/>
</dbReference>
<name>A0AAF0IBP6_ODILC</name>
<evidence type="ECO:0000256" key="2">
    <source>
        <dbReference type="ARBA" id="ARBA00022723"/>
    </source>
</evidence>
<dbReference type="PANTHER" id="PTHR46233">
    <property type="entry name" value="HYDROXYACYLGLUTATHIONE HYDROLASE GLOC"/>
    <property type="match status" value="1"/>
</dbReference>
<evidence type="ECO:0000313" key="6">
    <source>
        <dbReference type="EMBL" id="WEU40615.1"/>
    </source>
</evidence>
<evidence type="ECO:0000256" key="1">
    <source>
        <dbReference type="ARBA" id="ARBA00001947"/>
    </source>
</evidence>
<reference evidence="6" key="2">
    <citation type="journal article" date="2022" name="Nat. Microbiol.">
        <title>A closed Candidatus Odinarchaeum chromosome exposes Asgard archaeal viruses.</title>
        <authorList>
            <person name="Tamarit D."/>
            <person name="Caceres E.F."/>
            <person name="Krupovic M."/>
            <person name="Nijland R."/>
            <person name="Eme L."/>
            <person name="Robinson N.P."/>
            <person name="Ettema T.J.G."/>
        </authorList>
    </citation>
    <scope>NUCLEOTIDE SEQUENCE</scope>
    <source>
        <strain evidence="6">LCB_4</strain>
    </source>
</reference>
<dbReference type="PANTHER" id="PTHR46233:SF3">
    <property type="entry name" value="HYDROXYACYLGLUTATHIONE HYDROLASE GLOC"/>
    <property type="match status" value="1"/>
</dbReference>
<reference evidence="6" key="1">
    <citation type="journal article" date="2017" name="Nature">
        <title>Asgard archaea illuminate the origin of eukaryotic cellular complexity.</title>
        <authorList>
            <person name="Zaremba-Niedzwiedzka K."/>
            <person name="Caceres E.F."/>
            <person name="Saw J.H."/>
            <person name="Backstrom D."/>
            <person name="Juzokaite L."/>
            <person name="Vancaester E."/>
            <person name="Seitz K.W."/>
            <person name="Anantharaman K."/>
            <person name="Starnawski P."/>
            <person name="Kjeldsen K.U."/>
            <person name="Scott M.B."/>
            <person name="Nunoura T."/>
            <person name="Banfield J.F."/>
            <person name="Schramm A."/>
            <person name="Baker B.J."/>
            <person name="Spang A."/>
            <person name="Ettema T.J.G."/>
        </authorList>
    </citation>
    <scope>NUCLEOTIDE SEQUENCE</scope>
    <source>
        <strain evidence="6">LCB_4</strain>
    </source>
</reference>
<dbReference type="Gene3D" id="3.60.15.10">
    <property type="entry name" value="Ribonuclease Z/Hydroxyacylglutathione hydrolase-like"/>
    <property type="match status" value="1"/>
</dbReference>
<dbReference type="Pfam" id="PF00753">
    <property type="entry name" value="Lactamase_B"/>
    <property type="match status" value="1"/>
</dbReference>
<evidence type="ECO:0000256" key="3">
    <source>
        <dbReference type="ARBA" id="ARBA00022801"/>
    </source>
</evidence>
<gene>
    <name evidence="6" type="ORF">OdinLCB4_001400</name>
</gene>